<sequence>MSRCVHKAAGVSAGIQNTRETLLDGLRENLAVGAVDELPETETPMAPRVAPWGHKQGQARPHRQALADRRFH</sequence>
<dbReference type="Proteomes" id="UP000549250">
    <property type="component" value="Unassembled WGS sequence"/>
</dbReference>
<evidence type="ECO:0000256" key="1">
    <source>
        <dbReference type="SAM" id="MobiDB-lite"/>
    </source>
</evidence>
<gene>
    <name evidence="2" type="ORF">FHR87_001549</name>
</gene>
<organism evidence="2 3">
    <name type="scientific">Azomonas macrocytogenes</name>
    <name type="common">Azotobacter macrocytogenes</name>
    <dbReference type="NCBI Taxonomy" id="69962"/>
    <lineage>
        <taxon>Bacteria</taxon>
        <taxon>Pseudomonadati</taxon>
        <taxon>Pseudomonadota</taxon>
        <taxon>Gammaproteobacteria</taxon>
        <taxon>Pseudomonadales</taxon>
        <taxon>Pseudomonadaceae</taxon>
        <taxon>Azomonas</taxon>
    </lineage>
</organism>
<reference evidence="2 3" key="1">
    <citation type="submission" date="2020-08" db="EMBL/GenBank/DDBJ databases">
        <title>Genomic Encyclopedia of Type Strains, Phase III (KMG-III): the genomes of soil and plant-associated and newly described type strains.</title>
        <authorList>
            <person name="Whitman W."/>
        </authorList>
    </citation>
    <scope>NUCLEOTIDE SEQUENCE [LARGE SCALE GENOMIC DNA]</scope>
    <source>
        <strain evidence="2 3">CECT 4462</strain>
    </source>
</reference>
<dbReference type="RefSeq" id="WP_183166103.1">
    <property type="nucleotide sequence ID" value="NZ_JACHXI010000005.1"/>
</dbReference>
<comment type="caution">
    <text evidence="2">The sequence shown here is derived from an EMBL/GenBank/DDBJ whole genome shotgun (WGS) entry which is preliminary data.</text>
</comment>
<evidence type="ECO:0000313" key="3">
    <source>
        <dbReference type="Proteomes" id="UP000549250"/>
    </source>
</evidence>
<protein>
    <submittedName>
        <fullName evidence="2">Uncharacterized protein</fullName>
    </submittedName>
</protein>
<evidence type="ECO:0000313" key="2">
    <source>
        <dbReference type="EMBL" id="MBB3103154.1"/>
    </source>
</evidence>
<proteinExistence type="predicted"/>
<dbReference type="AlphaFoldDB" id="A0A839T496"/>
<feature type="region of interest" description="Disordered" evidence="1">
    <location>
        <begin position="43"/>
        <end position="72"/>
    </location>
</feature>
<name>A0A839T496_AZOMA</name>
<keyword evidence="3" id="KW-1185">Reference proteome</keyword>
<dbReference type="EMBL" id="JACHXI010000005">
    <property type="protein sequence ID" value="MBB3103154.1"/>
    <property type="molecule type" value="Genomic_DNA"/>
</dbReference>
<accession>A0A839T496</accession>